<gene>
    <name evidence="1" type="ORF">BAOM_3074</name>
</gene>
<dbReference type="EMBL" id="CP026095">
    <property type="protein sequence ID" value="AZV43683.1"/>
    <property type="molecule type" value="Genomic_DNA"/>
</dbReference>
<protein>
    <submittedName>
        <fullName evidence="1">Uncharacterized protein</fullName>
    </submittedName>
</protein>
<proteinExistence type="predicted"/>
<dbReference type="KEGG" id="pasa:BAOM_3074"/>
<name>A0A3T0KTT9_9BACI</name>
<dbReference type="AlphaFoldDB" id="A0A3T0KTT9"/>
<evidence type="ECO:0000313" key="2">
    <source>
        <dbReference type="Proteomes" id="UP000283095"/>
    </source>
</evidence>
<evidence type="ECO:0000313" key="1">
    <source>
        <dbReference type="EMBL" id="AZV43683.1"/>
    </source>
</evidence>
<sequence length="75" mass="8797">MNKTVKELDVLLAEEEMELKTIEEWEKVFDTFVMDADGFPIGTNRKETLFTEKDFLKNCKTSTIRFSETLLKAMK</sequence>
<accession>A0A3T0KTT9</accession>
<organism evidence="1 2">
    <name type="scientific">Peribacillus asahii</name>
    <dbReference type="NCBI Taxonomy" id="228899"/>
    <lineage>
        <taxon>Bacteria</taxon>
        <taxon>Bacillati</taxon>
        <taxon>Bacillota</taxon>
        <taxon>Bacilli</taxon>
        <taxon>Bacillales</taxon>
        <taxon>Bacillaceae</taxon>
        <taxon>Peribacillus</taxon>
    </lineage>
</organism>
<reference evidence="1 2" key="1">
    <citation type="submission" date="2018-01" db="EMBL/GenBank/DDBJ databases">
        <title>Bacillus asahii Genome sequencing and assembly.</title>
        <authorList>
            <person name="Jiang H."/>
            <person name="Feng Y."/>
            <person name="Zhao F."/>
            <person name="Lin X."/>
        </authorList>
    </citation>
    <scope>NUCLEOTIDE SEQUENCE [LARGE SCALE GENOMIC DNA]</scope>
    <source>
        <strain evidence="1 2">OM18</strain>
    </source>
</reference>
<dbReference type="OrthoDB" id="9938022at2"/>
<dbReference type="RefSeq" id="WP_127760805.1">
    <property type="nucleotide sequence ID" value="NZ_CP026095.1"/>
</dbReference>
<dbReference type="Proteomes" id="UP000283095">
    <property type="component" value="Chromosome"/>
</dbReference>